<comment type="caution">
    <text evidence="1">The sequence shown here is derived from an EMBL/GenBank/DDBJ whole genome shotgun (WGS) entry which is preliminary data.</text>
</comment>
<reference evidence="1" key="1">
    <citation type="journal article" date="2019" name="bioRxiv">
        <title>The Genome of the Zebra Mussel, Dreissena polymorpha: A Resource for Invasive Species Research.</title>
        <authorList>
            <person name="McCartney M.A."/>
            <person name="Auch B."/>
            <person name="Kono T."/>
            <person name="Mallez S."/>
            <person name="Zhang Y."/>
            <person name="Obille A."/>
            <person name="Becker A."/>
            <person name="Abrahante J.E."/>
            <person name="Garbe J."/>
            <person name="Badalamenti J.P."/>
            <person name="Herman A."/>
            <person name="Mangelson H."/>
            <person name="Liachko I."/>
            <person name="Sullivan S."/>
            <person name="Sone E.D."/>
            <person name="Koren S."/>
            <person name="Silverstein K.A.T."/>
            <person name="Beckman K.B."/>
            <person name="Gohl D.M."/>
        </authorList>
    </citation>
    <scope>NUCLEOTIDE SEQUENCE</scope>
    <source>
        <strain evidence="1">Duluth1</strain>
        <tissue evidence="1">Whole animal</tissue>
    </source>
</reference>
<gene>
    <name evidence="1" type="ORF">DPMN_176354</name>
</gene>
<dbReference type="Proteomes" id="UP000828390">
    <property type="component" value="Unassembled WGS sequence"/>
</dbReference>
<keyword evidence="2" id="KW-1185">Reference proteome</keyword>
<dbReference type="AlphaFoldDB" id="A0A9D4E9R5"/>
<protein>
    <submittedName>
        <fullName evidence="1">Uncharacterized protein</fullName>
    </submittedName>
</protein>
<reference evidence="1" key="2">
    <citation type="submission" date="2020-11" db="EMBL/GenBank/DDBJ databases">
        <authorList>
            <person name="McCartney M.A."/>
            <person name="Auch B."/>
            <person name="Kono T."/>
            <person name="Mallez S."/>
            <person name="Becker A."/>
            <person name="Gohl D.M."/>
            <person name="Silverstein K.A.T."/>
            <person name="Koren S."/>
            <person name="Bechman K.B."/>
            <person name="Herman A."/>
            <person name="Abrahante J.E."/>
            <person name="Garbe J."/>
        </authorList>
    </citation>
    <scope>NUCLEOTIDE SEQUENCE</scope>
    <source>
        <strain evidence="1">Duluth1</strain>
        <tissue evidence="1">Whole animal</tissue>
    </source>
</reference>
<accession>A0A9D4E9R5</accession>
<sequence length="54" mass="6176">MLSCVVGLGEQEYPAKTPLFRYGDHQPHSDAFGNLCSNLCRLSEKRVHQPRFEI</sequence>
<evidence type="ECO:0000313" key="1">
    <source>
        <dbReference type="EMBL" id="KAH3774959.1"/>
    </source>
</evidence>
<dbReference type="EMBL" id="JAIWYP010000009">
    <property type="protein sequence ID" value="KAH3774959.1"/>
    <property type="molecule type" value="Genomic_DNA"/>
</dbReference>
<proteinExistence type="predicted"/>
<evidence type="ECO:0000313" key="2">
    <source>
        <dbReference type="Proteomes" id="UP000828390"/>
    </source>
</evidence>
<organism evidence="1 2">
    <name type="scientific">Dreissena polymorpha</name>
    <name type="common">Zebra mussel</name>
    <name type="synonym">Mytilus polymorpha</name>
    <dbReference type="NCBI Taxonomy" id="45954"/>
    <lineage>
        <taxon>Eukaryota</taxon>
        <taxon>Metazoa</taxon>
        <taxon>Spiralia</taxon>
        <taxon>Lophotrochozoa</taxon>
        <taxon>Mollusca</taxon>
        <taxon>Bivalvia</taxon>
        <taxon>Autobranchia</taxon>
        <taxon>Heteroconchia</taxon>
        <taxon>Euheterodonta</taxon>
        <taxon>Imparidentia</taxon>
        <taxon>Neoheterodontei</taxon>
        <taxon>Myida</taxon>
        <taxon>Dreissenoidea</taxon>
        <taxon>Dreissenidae</taxon>
        <taxon>Dreissena</taxon>
    </lineage>
</organism>
<name>A0A9D4E9R5_DREPO</name>